<evidence type="ECO:0000256" key="1">
    <source>
        <dbReference type="SAM" id="MobiDB-lite"/>
    </source>
</evidence>
<evidence type="ECO:0000313" key="3">
    <source>
        <dbReference type="Proteomes" id="UP000076532"/>
    </source>
</evidence>
<dbReference type="STRING" id="436010.A0A167U7X5"/>
<proteinExistence type="predicted"/>
<dbReference type="OrthoDB" id="10256233at2759"/>
<dbReference type="Gene3D" id="3.40.50.300">
    <property type="entry name" value="P-loop containing nucleotide triphosphate hydrolases"/>
    <property type="match status" value="1"/>
</dbReference>
<keyword evidence="3" id="KW-1185">Reference proteome</keyword>
<dbReference type="InterPro" id="IPR027417">
    <property type="entry name" value="P-loop_NTPase"/>
</dbReference>
<gene>
    <name evidence="2" type="ORF">FIBSPDRAFT_879233</name>
</gene>
<dbReference type="AlphaFoldDB" id="A0A167U7X5"/>
<reference evidence="2 3" key="1">
    <citation type="journal article" date="2016" name="Mol. Biol. Evol.">
        <title>Comparative Genomics of Early-Diverging Mushroom-Forming Fungi Provides Insights into the Origins of Lignocellulose Decay Capabilities.</title>
        <authorList>
            <person name="Nagy L.G."/>
            <person name="Riley R."/>
            <person name="Tritt A."/>
            <person name="Adam C."/>
            <person name="Daum C."/>
            <person name="Floudas D."/>
            <person name="Sun H."/>
            <person name="Yadav J.S."/>
            <person name="Pangilinan J."/>
            <person name="Larsson K.H."/>
            <person name="Matsuura K."/>
            <person name="Barry K."/>
            <person name="Labutti K."/>
            <person name="Kuo R."/>
            <person name="Ohm R.A."/>
            <person name="Bhattacharya S.S."/>
            <person name="Shirouzu T."/>
            <person name="Yoshinaga Y."/>
            <person name="Martin F.M."/>
            <person name="Grigoriev I.V."/>
            <person name="Hibbett D.S."/>
        </authorList>
    </citation>
    <scope>NUCLEOTIDE SEQUENCE [LARGE SCALE GENOMIC DNA]</scope>
    <source>
        <strain evidence="2 3">CBS 109695</strain>
    </source>
</reference>
<feature type="compositionally biased region" description="Basic residues" evidence="1">
    <location>
        <begin position="210"/>
        <end position="222"/>
    </location>
</feature>
<sequence length="252" mass="27730">MARRKNEIENKTGGVVGQLQQLKIPFGRKTKAFFTGRKTYTKAPEMGLANVEWVVVDEADVMFNPDFQEYTRMLLADIALARGVSVPFNPTSDLNPLGSETPYTPLNYPFNLILTSATIPSSLAHRIAHPARVARGLTARQGRGHLSKVADLSEFLEEKGIKHVALAGGAEARKRGSDHHLDGFLRVETKALAIPTSESGMTPAGPVPPRARRRTYGRRHTGRERPGGGVWEDEEPFQRAKDVRKKVGALKA</sequence>
<dbReference type="SUPFAM" id="SSF52540">
    <property type="entry name" value="P-loop containing nucleoside triphosphate hydrolases"/>
    <property type="match status" value="1"/>
</dbReference>
<protein>
    <submittedName>
        <fullName evidence="2">Uncharacterized protein</fullName>
    </submittedName>
</protein>
<feature type="region of interest" description="Disordered" evidence="1">
    <location>
        <begin position="196"/>
        <end position="236"/>
    </location>
</feature>
<evidence type="ECO:0000313" key="2">
    <source>
        <dbReference type="EMBL" id="KZP03678.1"/>
    </source>
</evidence>
<accession>A0A167U7X5</accession>
<organism evidence="2 3">
    <name type="scientific">Athelia psychrophila</name>
    <dbReference type="NCBI Taxonomy" id="1759441"/>
    <lineage>
        <taxon>Eukaryota</taxon>
        <taxon>Fungi</taxon>
        <taxon>Dikarya</taxon>
        <taxon>Basidiomycota</taxon>
        <taxon>Agaricomycotina</taxon>
        <taxon>Agaricomycetes</taxon>
        <taxon>Agaricomycetidae</taxon>
        <taxon>Atheliales</taxon>
        <taxon>Atheliaceae</taxon>
        <taxon>Athelia</taxon>
    </lineage>
</organism>
<dbReference type="EMBL" id="KV418021">
    <property type="protein sequence ID" value="KZP03678.1"/>
    <property type="molecule type" value="Genomic_DNA"/>
</dbReference>
<name>A0A167U7X5_9AGAM</name>
<dbReference type="Proteomes" id="UP000076532">
    <property type="component" value="Unassembled WGS sequence"/>
</dbReference>